<evidence type="ECO:0000313" key="2">
    <source>
        <dbReference type="Proteomes" id="UP000182829"/>
    </source>
</evidence>
<sequence length="77" mass="9057">MPGERPSRDALAPDTEYRVVRSETSIDVDGFRKGEPTGEIECLECGRSHMNIDEIPHREDCSQRWAKTDYWRERFLE</sequence>
<reference evidence="1 2" key="1">
    <citation type="submission" date="2016-10" db="EMBL/GenBank/DDBJ databases">
        <authorList>
            <person name="de Groot N.N."/>
        </authorList>
    </citation>
    <scope>NUCLEOTIDE SEQUENCE [LARGE SCALE GENOMIC DNA]</scope>
    <source>
        <strain evidence="1 2">SP2</strain>
    </source>
</reference>
<dbReference type="EMBL" id="FORO01000002">
    <property type="protein sequence ID" value="SFI61994.1"/>
    <property type="molecule type" value="Genomic_DNA"/>
</dbReference>
<name>A0A1I3JPA4_9EURY</name>
<protein>
    <submittedName>
        <fullName evidence="1">Uncharacterized protein</fullName>
    </submittedName>
</protein>
<evidence type="ECO:0000313" key="1">
    <source>
        <dbReference type="EMBL" id="SFI61994.1"/>
    </source>
</evidence>
<dbReference type="OrthoDB" id="322258at2157"/>
<organism evidence="1 2">
    <name type="scientific">Natronobacterium gregoryi</name>
    <dbReference type="NCBI Taxonomy" id="44930"/>
    <lineage>
        <taxon>Archaea</taxon>
        <taxon>Methanobacteriati</taxon>
        <taxon>Methanobacteriota</taxon>
        <taxon>Stenosarchaea group</taxon>
        <taxon>Halobacteria</taxon>
        <taxon>Halobacteriales</taxon>
        <taxon>Natrialbaceae</taxon>
        <taxon>Natronobacterium</taxon>
    </lineage>
</organism>
<accession>A0A1I3JPA4</accession>
<dbReference type="RefSeq" id="WP_005577846.1">
    <property type="nucleotide sequence ID" value="NZ_FORO01000002.1"/>
</dbReference>
<dbReference type="OMA" id="SHMNIDE"/>
<dbReference type="Proteomes" id="UP000182829">
    <property type="component" value="Unassembled WGS sequence"/>
</dbReference>
<proteinExistence type="predicted"/>
<dbReference type="GeneID" id="14209047"/>
<dbReference type="AlphaFoldDB" id="A0A1I3JPA4"/>
<gene>
    <name evidence="1" type="ORF">SAMN05443661_102197</name>
</gene>